<sequence length="387" mass="42577">MKKLNILASLCTGLLLLTACESDRDSNPTVKMPEGFTLYESVNASNPIALEQSDKMYFSVKEQPDYGYTAMVNYQVQVSLDDKWNDATADTKATYASVEDISTTVDVEASAKGVAKAIGLLKGWKKAEDVPEEVMDIYIRIKAYLSSLADQPCYSNSIKVKVYPCYVSETPPQVWYMVGTAVGSWDNKAGGEGETIIPMALKKDAKYDVTTGEGEFTYTGYFCGDQLKFVKTPGQWAPQWGVSYRPDEGAADPAAIAISTVGYNKVSFNSTTGSANAKIEVKPYEGDAPAEFTNWELVGDFNDWGSDGVLALTQNTSVKHIWYADVEFISEGEVLFRTDAAGTDKCGGDTFPYGLKTDNNIPVQAGKYRVVLNDVDRCYYFFEIKED</sequence>
<dbReference type="Proteomes" id="UP000283538">
    <property type="component" value="Unassembled WGS sequence"/>
</dbReference>
<dbReference type="RefSeq" id="WP_118929277.1">
    <property type="nucleotide sequence ID" value="NZ_JAQECU010000004.1"/>
</dbReference>
<name>A0A414MF69_9BACE</name>
<dbReference type="EMBL" id="QSLA01000005">
    <property type="protein sequence ID" value="RHF09981.1"/>
    <property type="molecule type" value="Genomic_DNA"/>
</dbReference>
<reference evidence="1 2" key="1">
    <citation type="submission" date="2018-08" db="EMBL/GenBank/DDBJ databases">
        <title>A genome reference for cultivated species of the human gut microbiota.</title>
        <authorList>
            <person name="Zou Y."/>
            <person name="Xue W."/>
            <person name="Luo G."/>
        </authorList>
    </citation>
    <scope>NUCLEOTIDE SEQUENCE [LARGE SCALE GENOMIC DNA]</scope>
    <source>
        <strain evidence="1 2">AM26-26AC</strain>
    </source>
</reference>
<organism evidence="1 2">
    <name type="scientific">Bacteroides eggerthii</name>
    <dbReference type="NCBI Taxonomy" id="28111"/>
    <lineage>
        <taxon>Bacteria</taxon>
        <taxon>Pseudomonadati</taxon>
        <taxon>Bacteroidota</taxon>
        <taxon>Bacteroidia</taxon>
        <taxon>Bacteroidales</taxon>
        <taxon>Bacteroidaceae</taxon>
        <taxon>Bacteroides</taxon>
    </lineage>
</organism>
<dbReference type="AlphaFoldDB" id="A0A414MF69"/>
<gene>
    <name evidence="1" type="ORF">DW701_06130</name>
</gene>
<dbReference type="PROSITE" id="PS51257">
    <property type="entry name" value="PROKAR_LIPOPROTEIN"/>
    <property type="match status" value="1"/>
</dbReference>
<comment type="caution">
    <text evidence="1">The sequence shown here is derived from an EMBL/GenBank/DDBJ whole genome shotgun (WGS) entry which is preliminary data.</text>
</comment>
<protein>
    <submittedName>
        <fullName evidence="1">SusF/SusE family outer membrane protein</fullName>
    </submittedName>
</protein>
<proteinExistence type="predicted"/>
<evidence type="ECO:0000313" key="2">
    <source>
        <dbReference type="Proteomes" id="UP000283538"/>
    </source>
</evidence>
<accession>A0A414MF69</accession>
<evidence type="ECO:0000313" key="1">
    <source>
        <dbReference type="EMBL" id="RHF09981.1"/>
    </source>
</evidence>